<sequence>MEPSRLPPTLHDCISNGILQMDNAAKLILAKMRREQFDEAAYYEFIRSDVAPRATPTYDSLNHPFGPGIELLWGIANRMTITTPPQKIQEYSIRMNQSSGRNETLKNLPEEVENTLKGKRLILLFNSSCELRERTSDFAEDMLVMDMRS</sequence>
<evidence type="ECO:0000313" key="1">
    <source>
        <dbReference type="EMBL" id="VDM78461.1"/>
    </source>
</evidence>
<accession>A0A3P7IZW7</accession>
<name>A0A3P7IZW7_STRVU</name>
<organism evidence="1 2">
    <name type="scientific">Strongylus vulgaris</name>
    <name type="common">Blood worm</name>
    <dbReference type="NCBI Taxonomy" id="40348"/>
    <lineage>
        <taxon>Eukaryota</taxon>
        <taxon>Metazoa</taxon>
        <taxon>Ecdysozoa</taxon>
        <taxon>Nematoda</taxon>
        <taxon>Chromadorea</taxon>
        <taxon>Rhabditida</taxon>
        <taxon>Rhabditina</taxon>
        <taxon>Rhabditomorpha</taxon>
        <taxon>Strongyloidea</taxon>
        <taxon>Strongylidae</taxon>
        <taxon>Strongylus</taxon>
    </lineage>
</organism>
<dbReference type="EMBL" id="UYYB01102046">
    <property type="protein sequence ID" value="VDM78461.1"/>
    <property type="molecule type" value="Genomic_DNA"/>
</dbReference>
<evidence type="ECO:0000313" key="2">
    <source>
        <dbReference type="Proteomes" id="UP000270094"/>
    </source>
</evidence>
<reference evidence="1 2" key="1">
    <citation type="submission" date="2018-11" db="EMBL/GenBank/DDBJ databases">
        <authorList>
            <consortium name="Pathogen Informatics"/>
        </authorList>
    </citation>
    <scope>NUCLEOTIDE SEQUENCE [LARGE SCALE GENOMIC DNA]</scope>
</reference>
<gene>
    <name evidence="1" type="ORF">SVUK_LOCUS13459</name>
</gene>
<dbReference type="Proteomes" id="UP000270094">
    <property type="component" value="Unassembled WGS sequence"/>
</dbReference>
<dbReference type="AlphaFoldDB" id="A0A3P7IZW7"/>
<keyword evidence="2" id="KW-1185">Reference proteome</keyword>
<protein>
    <submittedName>
        <fullName evidence="1">Uncharacterized protein</fullName>
    </submittedName>
</protein>
<dbReference type="OrthoDB" id="5889576at2759"/>
<proteinExistence type="predicted"/>